<feature type="transmembrane region" description="Helical" evidence="1">
    <location>
        <begin position="37"/>
        <end position="56"/>
    </location>
</feature>
<keyword evidence="1" id="KW-1133">Transmembrane helix</keyword>
<dbReference type="InterPro" id="IPR021529">
    <property type="entry name" value="DUF2798"/>
</dbReference>
<dbReference type="EMBL" id="VBSN01000028">
    <property type="protein sequence ID" value="KAA6439997.1"/>
    <property type="molecule type" value="Genomic_DNA"/>
</dbReference>
<dbReference type="AlphaFoldDB" id="A0A5M8QUS1"/>
<keyword evidence="1" id="KW-0812">Transmembrane</keyword>
<name>A0A5M8QUS1_9BACT</name>
<keyword evidence="1" id="KW-0472">Membrane</keyword>
<reference evidence="2 3" key="1">
    <citation type="submission" date="2019-05" db="EMBL/GenBank/DDBJ databases">
        <authorList>
            <person name="Qu J.-H."/>
        </authorList>
    </citation>
    <scope>NUCLEOTIDE SEQUENCE [LARGE SCALE GENOMIC DNA]</scope>
    <source>
        <strain evidence="2 3">NS28</strain>
    </source>
</reference>
<evidence type="ECO:0000256" key="1">
    <source>
        <dbReference type="SAM" id="Phobius"/>
    </source>
</evidence>
<keyword evidence="3" id="KW-1185">Reference proteome</keyword>
<organism evidence="2 3">
    <name type="scientific">Dyadobacter flavalbus</name>
    <dbReference type="NCBI Taxonomy" id="2579942"/>
    <lineage>
        <taxon>Bacteria</taxon>
        <taxon>Pseudomonadati</taxon>
        <taxon>Bacteroidota</taxon>
        <taxon>Cytophagia</taxon>
        <taxon>Cytophagales</taxon>
        <taxon>Spirosomataceae</taxon>
        <taxon>Dyadobacter</taxon>
    </lineage>
</organism>
<comment type="caution">
    <text evidence="2">The sequence shown here is derived from an EMBL/GenBank/DDBJ whole genome shotgun (WGS) entry which is preliminary data.</text>
</comment>
<sequence length="70" mass="7879">MIMGIITTGIISFTLISINIGFVSNFLVIWLKSWSMAYMIVIPVILLVGPIVQKLVNSMFKDAVTRQYDL</sequence>
<accession>A0A5M8QUS1</accession>
<proteinExistence type="predicted"/>
<feature type="transmembrane region" description="Helical" evidence="1">
    <location>
        <begin position="12"/>
        <end position="31"/>
    </location>
</feature>
<dbReference type="Pfam" id="PF11391">
    <property type="entry name" value="DUF2798"/>
    <property type="match status" value="1"/>
</dbReference>
<protein>
    <submittedName>
        <fullName evidence="2">DUF2798 domain-containing protein</fullName>
    </submittedName>
</protein>
<dbReference type="Proteomes" id="UP000323994">
    <property type="component" value="Unassembled WGS sequence"/>
</dbReference>
<gene>
    <name evidence="2" type="ORF">FEM33_09570</name>
</gene>
<evidence type="ECO:0000313" key="3">
    <source>
        <dbReference type="Proteomes" id="UP000323994"/>
    </source>
</evidence>
<evidence type="ECO:0000313" key="2">
    <source>
        <dbReference type="EMBL" id="KAA6439997.1"/>
    </source>
</evidence>